<gene>
    <name evidence="1" type="ORF">R1flu_018491</name>
</gene>
<proteinExistence type="predicted"/>
<keyword evidence="2" id="KW-1185">Reference proteome</keyword>
<dbReference type="AlphaFoldDB" id="A0ABD1ZG01"/>
<dbReference type="Proteomes" id="UP001605036">
    <property type="component" value="Unassembled WGS sequence"/>
</dbReference>
<comment type="caution">
    <text evidence="1">The sequence shown here is derived from an EMBL/GenBank/DDBJ whole genome shotgun (WGS) entry which is preliminary data.</text>
</comment>
<accession>A0ABD1ZG01</accession>
<sequence length="222" mass="25367">MLRRVNGKELVVGPSNIQRAFGISQDAATDEHKGVAYRNMSLLKFHEVEEMGMQEYFQIAIDKGEHMVNRQKGPAGIPIQIINDYLFCRDNKHRCFLSAVSAFLSLMRYRNVNRAHMLARGLASAVKEYVQKFDKGQNPNIVHISWTPAIIQIVKENRSRLMESPLNCLGPWEELEHCTGSQEQTDKLRNLHSKKEVAKDLLYSLLRIDNAPRQSTTPHDAP</sequence>
<organism evidence="1 2">
    <name type="scientific">Riccia fluitans</name>
    <dbReference type="NCBI Taxonomy" id="41844"/>
    <lineage>
        <taxon>Eukaryota</taxon>
        <taxon>Viridiplantae</taxon>
        <taxon>Streptophyta</taxon>
        <taxon>Embryophyta</taxon>
        <taxon>Marchantiophyta</taxon>
        <taxon>Marchantiopsida</taxon>
        <taxon>Marchantiidae</taxon>
        <taxon>Marchantiales</taxon>
        <taxon>Ricciaceae</taxon>
        <taxon>Riccia</taxon>
    </lineage>
</organism>
<name>A0ABD1ZG01_9MARC</name>
<evidence type="ECO:0000313" key="1">
    <source>
        <dbReference type="EMBL" id="KAL2650363.1"/>
    </source>
</evidence>
<reference evidence="1 2" key="1">
    <citation type="submission" date="2024-09" db="EMBL/GenBank/DDBJ databases">
        <title>Chromosome-scale assembly of Riccia fluitans.</title>
        <authorList>
            <person name="Paukszto L."/>
            <person name="Sawicki J."/>
            <person name="Karawczyk K."/>
            <person name="Piernik-Szablinska J."/>
            <person name="Szczecinska M."/>
            <person name="Mazdziarz M."/>
        </authorList>
    </citation>
    <scope>NUCLEOTIDE SEQUENCE [LARGE SCALE GENOMIC DNA]</scope>
    <source>
        <strain evidence="1">Rf_01</strain>
        <tissue evidence="1">Aerial parts of the thallus</tissue>
    </source>
</reference>
<dbReference type="EMBL" id="JBHFFA010000001">
    <property type="protein sequence ID" value="KAL2650363.1"/>
    <property type="molecule type" value="Genomic_DNA"/>
</dbReference>
<evidence type="ECO:0000313" key="2">
    <source>
        <dbReference type="Proteomes" id="UP001605036"/>
    </source>
</evidence>
<protein>
    <submittedName>
        <fullName evidence="1">Uncharacterized protein</fullName>
    </submittedName>
</protein>